<evidence type="ECO:0000259" key="3">
    <source>
        <dbReference type="PROSITE" id="PS50213"/>
    </source>
</evidence>
<name>A0A1D1YAX7_9ARAE</name>
<proteinExistence type="inferred from homology"/>
<dbReference type="Gene3D" id="2.30.180.10">
    <property type="entry name" value="FAS1 domain"/>
    <property type="match status" value="2"/>
</dbReference>
<organism evidence="4">
    <name type="scientific">Anthurium amnicola</name>
    <dbReference type="NCBI Taxonomy" id="1678845"/>
    <lineage>
        <taxon>Eukaryota</taxon>
        <taxon>Viridiplantae</taxon>
        <taxon>Streptophyta</taxon>
        <taxon>Embryophyta</taxon>
        <taxon>Tracheophyta</taxon>
        <taxon>Spermatophyta</taxon>
        <taxon>Magnoliopsida</taxon>
        <taxon>Liliopsida</taxon>
        <taxon>Araceae</taxon>
        <taxon>Pothoideae</taxon>
        <taxon>Potheae</taxon>
        <taxon>Anthurium</taxon>
    </lineage>
</organism>
<keyword evidence="2" id="KW-0732">Signal</keyword>
<feature type="chain" id="PRO_5013198607" evidence="2">
    <location>
        <begin position="16"/>
        <end position="411"/>
    </location>
</feature>
<sequence length="411" mass="45663">RHLFLLTLLFSVVVASPRNCHTPNLLRTSACCGDKQGNDGVVFLPSNSDDQNYLAVGVDSKPITNQGTTLYDLVTSDARFSILTGFINDDDELKETLSDEDAALTFFAPIDKALECLKDKKIPKEVIRRIFRYHIVNAALPYKSLLASRVLDTGLNSSGLNDAPQKVRVSGWIRHTYINWSKIRIYHLAAGNGYAYGIDHVLIPPPDIMIELFIIPTFFSTLTSALQKVGLAETLETSKAITVFIPSNRAWAKLGFRNLAYLFSPRGKEALTIILKYHISPELVYSTDLIEGKGLPGGTPSKRHTELDTLAGLKLHIDAASYGHNYAKITVNGVRVLFKDFIAKNGVGHTIARVLLPPATDLYLPDDDYQTIKDESDLMAGIDVNEENEKLLELKRKSEKHESKFELDDTS</sequence>
<comment type="similarity">
    <text evidence="1">Belongs to the fasciclin-like AGP family.</text>
</comment>
<dbReference type="PANTHER" id="PTHR10900:SF125">
    <property type="entry name" value="FAS1 DOMAIN-CONTAINING PROTEIN YLR001C"/>
    <property type="match status" value="1"/>
</dbReference>
<feature type="domain" description="FAS1" evidence="3">
    <location>
        <begin position="67"/>
        <end position="202"/>
    </location>
</feature>
<feature type="domain" description="FAS1" evidence="3">
    <location>
        <begin position="206"/>
        <end position="355"/>
    </location>
</feature>
<evidence type="ECO:0000313" key="4">
    <source>
        <dbReference type="EMBL" id="JAT51764.1"/>
    </source>
</evidence>
<dbReference type="Pfam" id="PF02469">
    <property type="entry name" value="Fasciclin"/>
    <property type="match status" value="2"/>
</dbReference>
<feature type="non-terminal residue" evidence="4">
    <location>
        <position position="1"/>
    </location>
</feature>
<dbReference type="InterPro" id="IPR050904">
    <property type="entry name" value="Adhesion/Biosynth-related"/>
</dbReference>
<dbReference type="InterPro" id="IPR000782">
    <property type="entry name" value="FAS1_domain"/>
</dbReference>
<dbReference type="PANTHER" id="PTHR10900">
    <property type="entry name" value="PERIOSTIN-RELATED"/>
    <property type="match status" value="1"/>
</dbReference>
<dbReference type="GO" id="GO:0005615">
    <property type="term" value="C:extracellular space"/>
    <property type="evidence" value="ECO:0007669"/>
    <property type="project" value="TreeGrafter"/>
</dbReference>
<dbReference type="SUPFAM" id="SSF82153">
    <property type="entry name" value="FAS1 domain"/>
    <property type="match status" value="2"/>
</dbReference>
<dbReference type="SMART" id="SM00554">
    <property type="entry name" value="FAS1"/>
    <property type="match status" value="2"/>
</dbReference>
<dbReference type="PROSITE" id="PS50213">
    <property type="entry name" value="FAS1"/>
    <property type="match status" value="2"/>
</dbReference>
<evidence type="ECO:0000256" key="2">
    <source>
        <dbReference type="SAM" id="SignalP"/>
    </source>
</evidence>
<dbReference type="InterPro" id="IPR036378">
    <property type="entry name" value="FAS1_dom_sf"/>
</dbReference>
<reference evidence="4" key="1">
    <citation type="submission" date="2015-07" db="EMBL/GenBank/DDBJ databases">
        <title>Transcriptome Assembly of Anthurium amnicola.</title>
        <authorList>
            <person name="Suzuki J."/>
        </authorList>
    </citation>
    <scope>NUCLEOTIDE SEQUENCE</scope>
</reference>
<dbReference type="AlphaFoldDB" id="A0A1D1YAX7"/>
<feature type="signal peptide" evidence="2">
    <location>
        <begin position="1"/>
        <end position="15"/>
    </location>
</feature>
<protein>
    <submittedName>
        <fullName evidence="4">Transforming growth factor-beta-induced protein ig-h3</fullName>
    </submittedName>
</protein>
<accession>A0A1D1YAX7</accession>
<dbReference type="EMBL" id="GDJX01016172">
    <property type="protein sequence ID" value="JAT51764.1"/>
    <property type="molecule type" value="Transcribed_RNA"/>
</dbReference>
<gene>
    <name evidence="4" type="primary">TGFBI_2</name>
    <name evidence="4" type="ORF">g.10811</name>
</gene>
<evidence type="ECO:0000256" key="1">
    <source>
        <dbReference type="ARBA" id="ARBA00007843"/>
    </source>
</evidence>